<dbReference type="GO" id="GO:0016491">
    <property type="term" value="F:oxidoreductase activity"/>
    <property type="evidence" value="ECO:0007669"/>
    <property type="project" value="UniProtKB-KW"/>
</dbReference>
<dbReference type="Gene3D" id="3.90.25.10">
    <property type="entry name" value="UDP-galactose 4-epimerase, domain 1"/>
    <property type="match status" value="1"/>
</dbReference>
<dbReference type="Gene3D" id="3.40.50.720">
    <property type="entry name" value="NAD(P)-binding Rossmann-like Domain"/>
    <property type="match status" value="1"/>
</dbReference>
<evidence type="ECO:0000256" key="3">
    <source>
        <dbReference type="ARBA" id="ARBA00023002"/>
    </source>
</evidence>
<evidence type="ECO:0000313" key="6">
    <source>
        <dbReference type="Proteomes" id="UP001055115"/>
    </source>
</evidence>
<organism evidence="5 6">
    <name type="scientific">Colletotrichum spaethianum</name>
    <dbReference type="NCBI Taxonomy" id="700344"/>
    <lineage>
        <taxon>Eukaryota</taxon>
        <taxon>Fungi</taxon>
        <taxon>Dikarya</taxon>
        <taxon>Ascomycota</taxon>
        <taxon>Pezizomycotina</taxon>
        <taxon>Sordariomycetes</taxon>
        <taxon>Hypocreomycetidae</taxon>
        <taxon>Glomerellales</taxon>
        <taxon>Glomerellaceae</taxon>
        <taxon>Colletotrichum</taxon>
        <taxon>Colletotrichum spaethianum species complex</taxon>
    </lineage>
</organism>
<dbReference type="Proteomes" id="UP001055115">
    <property type="component" value="Unassembled WGS sequence"/>
</dbReference>
<dbReference type="RefSeq" id="XP_049130081.1">
    <property type="nucleotide sequence ID" value="XM_049274124.1"/>
</dbReference>
<feature type="domain" description="NmrA-like" evidence="4">
    <location>
        <begin position="11"/>
        <end position="308"/>
    </location>
</feature>
<dbReference type="InterPro" id="IPR008030">
    <property type="entry name" value="NmrA-like"/>
</dbReference>
<dbReference type="GeneID" id="73328714"/>
<dbReference type="EMBL" id="BQXU01000020">
    <property type="protein sequence ID" value="GKT47731.1"/>
    <property type="molecule type" value="Genomic_DNA"/>
</dbReference>
<evidence type="ECO:0000256" key="1">
    <source>
        <dbReference type="ARBA" id="ARBA00006328"/>
    </source>
</evidence>
<dbReference type="Pfam" id="PF05368">
    <property type="entry name" value="NmrA"/>
    <property type="match status" value="1"/>
</dbReference>
<dbReference type="CDD" id="cd05251">
    <property type="entry name" value="NmrA_like_SDR_a"/>
    <property type="match status" value="1"/>
</dbReference>
<dbReference type="AlphaFoldDB" id="A0AA37UJC1"/>
<keyword evidence="2" id="KW-0521">NADP</keyword>
<sequence length="319" mass="35179">MTISTDSSAPLIVVVGATGIQGGSVIDNLQASARSYRMRGITRDSSKPKAKALADRGVEVASCNLVVGNAAEIENAFRGATYIFIVTNYWEHMDKDREEAEGKLMVDCAKAVGVKLLLVSSEPSATKASGGRLTKVYHFDSKAAISDYAREVGVPFVDIHVGGYMNNYTTFMRPRPGGDGSYIIDGTWSETAKIPLIDTAHDLGLFVQLAIESDEFNKGDGKVISAYGEWLDLTEQVRMLGTVIGKKISYKKITEEESRTAMSKAGLPPHIIDDMSEMYKFHDTFWEATYIHSNRANLAREPRTFKEYCQNEDWSGVFN</sequence>
<dbReference type="PANTHER" id="PTHR42748:SF30">
    <property type="entry name" value="NMRA-LIKE DOMAIN-CONTAINING PROTEIN"/>
    <property type="match status" value="1"/>
</dbReference>
<keyword evidence="6" id="KW-1185">Reference proteome</keyword>
<comment type="caution">
    <text evidence="5">The sequence shown here is derived from an EMBL/GenBank/DDBJ whole genome shotgun (WGS) entry which is preliminary data.</text>
</comment>
<dbReference type="PANTHER" id="PTHR42748">
    <property type="entry name" value="NITROGEN METABOLITE REPRESSION PROTEIN NMRA FAMILY MEMBER"/>
    <property type="match status" value="1"/>
</dbReference>
<keyword evidence="3" id="KW-0560">Oxidoreductase</keyword>
<evidence type="ECO:0000313" key="5">
    <source>
        <dbReference type="EMBL" id="GKT47731.1"/>
    </source>
</evidence>
<dbReference type="InterPro" id="IPR051164">
    <property type="entry name" value="NmrA-like_oxidored"/>
</dbReference>
<evidence type="ECO:0000259" key="4">
    <source>
        <dbReference type="Pfam" id="PF05368"/>
    </source>
</evidence>
<accession>A0AA37UJC1</accession>
<dbReference type="InterPro" id="IPR036291">
    <property type="entry name" value="NAD(P)-bd_dom_sf"/>
</dbReference>
<dbReference type="SUPFAM" id="SSF51735">
    <property type="entry name" value="NAD(P)-binding Rossmann-fold domains"/>
    <property type="match status" value="1"/>
</dbReference>
<comment type="similarity">
    <text evidence="1">Belongs to the NmrA-type oxidoreductase family.</text>
</comment>
<gene>
    <name evidence="5" type="ORF">ColSpa_07912</name>
</gene>
<dbReference type="GO" id="GO:0005634">
    <property type="term" value="C:nucleus"/>
    <property type="evidence" value="ECO:0007669"/>
    <property type="project" value="TreeGrafter"/>
</dbReference>
<evidence type="ECO:0000256" key="2">
    <source>
        <dbReference type="ARBA" id="ARBA00022857"/>
    </source>
</evidence>
<reference evidence="5 6" key="1">
    <citation type="submission" date="2022-03" db="EMBL/GenBank/DDBJ databases">
        <title>Genome data of Colletotrichum spp.</title>
        <authorList>
            <person name="Utami Y.D."/>
            <person name="Hiruma K."/>
        </authorList>
    </citation>
    <scope>NUCLEOTIDE SEQUENCE [LARGE SCALE GENOMIC DNA]</scope>
    <source>
        <strain evidence="5 6">MAFF 239500</strain>
    </source>
</reference>
<name>A0AA37UJC1_9PEZI</name>
<protein>
    <submittedName>
        <fullName evidence="5">NmrA-like family domain-containing protein 1</fullName>
    </submittedName>
</protein>
<proteinExistence type="inferred from homology"/>